<evidence type="ECO:0000256" key="6">
    <source>
        <dbReference type="ARBA" id="ARBA00022687"/>
    </source>
</evidence>
<feature type="transmembrane region" description="Helical" evidence="18">
    <location>
        <begin position="333"/>
        <end position="353"/>
    </location>
</feature>
<evidence type="ECO:0000256" key="7">
    <source>
        <dbReference type="ARBA" id="ARBA00022692"/>
    </source>
</evidence>
<dbReference type="CDD" id="cd07448">
    <property type="entry name" value="CRD_FZ4"/>
    <property type="match status" value="1"/>
</dbReference>
<feature type="transmembrane region" description="Helical" evidence="18">
    <location>
        <begin position="398"/>
        <end position="414"/>
    </location>
</feature>
<dbReference type="InterPro" id="IPR020067">
    <property type="entry name" value="Frizzled_dom"/>
</dbReference>
<keyword evidence="6" id="KW-0879">Wnt signaling pathway</keyword>
<feature type="disulfide bond" evidence="16">
    <location>
        <begin position="163"/>
        <end position="204"/>
    </location>
</feature>
<feature type="transmembrane region" description="Helical" evidence="18">
    <location>
        <begin position="518"/>
        <end position="540"/>
    </location>
</feature>
<feature type="compositionally biased region" description="Basic and acidic residues" evidence="17">
    <location>
        <begin position="201"/>
        <end position="210"/>
    </location>
</feature>
<dbReference type="GO" id="GO:0004930">
    <property type="term" value="F:G protein-coupled receptor activity"/>
    <property type="evidence" value="ECO:0007669"/>
    <property type="project" value="UniProtKB-KW"/>
</dbReference>
<dbReference type="GO" id="GO:0035567">
    <property type="term" value="P:non-canonical Wnt signaling pathway"/>
    <property type="evidence" value="ECO:0007669"/>
    <property type="project" value="TreeGrafter"/>
</dbReference>
<keyword evidence="7 18" id="KW-0812">Transmembrane</keyword>
<accession>A0A8E6P5B4</accession>
<keyword evidence="4" id="KW-0217">Developmental protein</keyword>
<keyword evidence="5" id="KW-1003">Cell membrane</keyword>
<dbReference type="InterPro" id="IPR000539">
    <property type="entry name" value="Frizzled/Smoothened_7TM"/>
</dbReference>
<keyword evidence="12 16" id="KW-1015">Disulfide bond</keyword>
<comment type="subcellular location">
    <subcellularLocation>
        <location evidence="1">Cell membrane</location>
        <topology evidence="1">Multi-pass membrane protein</topology>
    </subcellularLocation>
</comment>
<dbReference type="InterPro" id="IPR015526">
    <property type="entry name" value="Frizzled/SFRP"/>
</dbReference>
<dbReference type="Pfam" id="PF01534">
    <property type="entry name" value="Frizzled"/>
    <property type="match status" value="1"/>
</dbReference>
<dbReference type="InterPro" id="IPR026551">
    <property type="entry name" value="FZD4_7TM"/>
</dbReference>
<feature type="transmembrane region" description="Helical" evidence="18">
    <location>
        <begin position="426"/>
        <end position="446"/>
    </location>
</feature>
<evidence type="ECO:0000256" key="1">
    <source>
        <dbReference type="ARBA" id="ARBA00004651"/>
    </source>
</evidence>
<dbReference type="GO" id="GO:0017147">
    <property type="term" value="F:Wnt-protein binding"/>
    <property type="evidence" value="ECO:0007669"/>
    <property type="project" value="TreeGrafter"/>
</dbReference>
<evidence type="ECO:0000259" key="20">
    <source>
        <dbReference type="PROSITE" id="PS50261"/>
    </source>
</evidence>
<feature type="disulfide bond" evidence="16">
    <location>
        <begin position="167"/>
        <end position="191"/>
    </location>
</feature>
<keyword evidence="15" id="KW-0807">Transducer</keyword>
<evidence type="ECO:0000256" key="17">
    <source>
        <dbReference type="SAM" id="MobiDB-lite"/>
    </source>
</evidence>
<evidence type="ECO:0000259" key="19">
    <source>
        <dbReference type="PROSITE" id="PS50038"/>
    </source>
</evidence>
<feature type="region of interest" description="Disordered" evidence="17">
    <location>
        <begin position="201"/>
        <end position="251"/>
    </location>
</feature>
<feature type="transmembrane region" description="Helical" evidence="18">
    <location>
        <begin position="477"/>
        <end position="497"/>
    </location>
</feature>
<evidence type="ECO:0000256" key="8">
    <source>
        <dbReference type="ARBA" id="ARBA00022729"/>
    </source>
</evidence>
<evidence type="ECO:0000256" key="2">
    <source>
        <dbReference type="ARBA" id="ARBA00008077"/>
    </source>
</evidence>
<name>A0A8E6P5B4_DORPE</name>
<gene>
    <name evidence="21" type="primary">Fz4</name>
</gene>
<dbReference type="PANTHER" id="PTHR11309">
    <property type="entry name" value="FRIZZLED"/>
    <property type="match status" value="1"/>
</dbReference>
<dbReference type="FunFam" id="1.10.2000.10:FF:000008">
    <property type="entry name" value="Frizzled receptor 4"/>
    <property type="match status" value="1"/>
</dbReference>
<dbReference type="GO" id="GO:0060070">
    <property type="term" value="P:canonical Wnt signaling pathway"/>
    <property type="evidence" value="ECO:0007669"/>
    <property type="project" value="TreeGrafter"/>
</dbReference>
<keyword evidence="11 18" id="KW-0472">Membrane</keyword>
<evidence type="ECO:0000256" key="15">
    <source>
        <dbReference type="ARBA" id="ARBA00023224"/>
    </source>
</evidence>
<evidence type="ECO:0000256" key="10">
    <source>
        <dbReference type="ARBA" id="ARBA00023040"/>
    </source>
</evidence>
<keyword evidence="13" id="KW-0675">Receptor</keyword>
<feature type="domain" description="G-protein coupled receptors family 2 profile 2" evidence="20">
    <location>
        <begin position="297"/>
        <end position="586"/>
    </location>
</feature>
<sequence>MDHSSPKATQCILGDSRRSTQNKNTVYPNGNRCKGFLTFEKMISRTLQNRSPNLSAPSLFCRWLVVTFFLLIWLGPSRQLAVALGEVVRTCDPIEIPTCKGQGYNVTGMPNLAGNDMQRDAQLQLNTFNPLIQYGCSSQLTFFLCSVFVPMCTDKVKDPIGPCRPMCESVKRKCQPVLQEFGFSWPDILNCTKFPPRNNQDHMCMDGPGEKEEEETDHSDGHTHQGSRSGTGRGNKNRKTDDKNWQHGKPPYTTLHRAGTCSHMRHPENYVYVNRTERCALRCGRHDAFTYNDKEFSDVWMAIWSILCFSSTLFTVLTFLIDSQRIRYPEQPIIFLAMCYNIYSIAYIVRLVAGRQNISCDVHREMRREYSILIQEGLENTDCAIVFLLLYFFGTASALWWVILTLTWFFSAGLKWSHEALQVHSSYFHLTAWAIPAIKTIIILIMRDVDADELTGICFVGNQNDKSFIGFVIGPHVFYLLVGITFLVAGFIAIFGIRRQVRNGGAKTDKLEVFMVRIGVFSVLYTVPATCVIACLFYEYTNRKDWYSEGSTSKPSIEIFMLKIFMNLIVGITCGVWIWSSKTINSWRKFVGRFCCKRNERKSIEYTIPSQQYRIITKPTRTIRIEKTKRSKSGSETVV</sequence>
<keyword evidence="10" id="KW-0297">G-protein coupled receptor</keyword>
<dbReference type="AlphaFoldDB" id="A0A8E6P5B4"/>
<evidence type="ECO:0000256" key="18">
    <source>
        <dbReference type="SAM" id="Phobius"/>
    </source>
</evidence>
<feature type="domain" description="FZ" evidence="19">
    <location>
        <begin position="86"/>
        <end position="207"/>
    </location>
</feature>
<dbReference type="InterPro" id="IPR017981">
    <property type="entry name" value="GPCR_2-like_7TM"/>
</dbReference>
<reference evidence="21" key="1">
    <citation type="submission" date="2021-01" db="EMBL/GenBank/DDBJ databases">
        <title>Co-option of the Limb Patterning Program in Cephalopod Lens Development.</title>
        <authorList>
            <person name="McCulloch K.J."/>
            <person name="Neal S."/>
            <person name="Napoli F."/>
            <person name="Daly C."/>
            <person name="Coleman J."/>
            <person name="Koenig K.M."/>
        </authorList>
    </citation>
    <scope>NUCLEOTIDE SEQUENCE</scope>
</reference>
<comment type="similarity">
    <text evidence="2">Belongs to the G-protein coupled receptor Fz/Smo family.</text>
</comment>
<evidence type="ECO:0000256" key="16">
    <source>
        <dbReference type="PROSITE-ProRule" id="PRU00090"/>
    </source>
</evidence>
<evidence type="ECO:0000256" key="14">
    <source>
        <dbReference type="ARBA" id="ARBA00023180"/>
    </source>
</evidence>
<dbReference type="GO" id="GO:0005886">
    <property type="term" value="C:plasma membrane"/>
    <property type="evidence" value="ECO:0007669"/>
    <property type="project" value="UniProtKB-SubCell"/>
</dbReference>
<evidence type="ECO:0000313" key="21">
    <source>
        <dbReference type="EMBL" id="QVQ68752.1"/>
    </source>
</evidence>
<evidence type="ECO:0000256" key="12">
    <source>
        <dbReference type="ARBA" id="ARBA00023157"/>
    </source>
</evidence>
<dbReference type="EMBL" id="MZ020523">
    <property type="protein sequence ID" value="QVQ68752.1"/>
    <property type="molecule type" value="mRNA"/>
</dbReference>
<dbReference type="SMART" id="SM00063">
    <property type="entry name" value="FRI"/>
    <property type="match status" value="1"/>
</dbReference>
<organism evidence="21">
    <name type="scientific">Doryteuthis pealeii</name>
    <name type="common">Longfin inshore squid</name>
    <name type="synonym">Loligo pealeii</name>
    <dbReference type="NCBI Taxonomy" id="1051067"/>
    <lineage>
        <taxon>Eukaryota</taxon>
        <taxon>Metazoa</taxon>
        <taxon>Spiralia</taxon>
        <taxon>Lophotrochozoa</taxon>
        <taxon>Mollusca</taxon>
        <taxon>Cephalopoda</taxon>
        <taxon>Coleoidea</taxon>
        <taxon>Decapodiformes</taxon>
        <taxon>Myopsida</taxon>
        <taxon>Loliginidae</taxon>
        <taxon>Doryteuthis</taxon>
    </lineage>
</organism>
<dbReference type="CDD" id="cd15038">
    <property type="entry name" value="7tmF_FZD4"/>
    <property type="match status" value="1"/>
</dbReference>
<evidence type="ECO:0000256" key="5">
    <source>
        <dbReference type="ARBA" id="ARBA00022475"/>
    </source>
</evidence>
<evidence type="ECO:0000256" key="3">
    <source>
        <dbReference type="ARBA" id="ARBA00018149"/>
    </source>
</evidence>
<keyword evidence="14" id="KW-0325">Glycoprotein</keyword>
<dbReference type="Pfam" id="PF01392">
    <property type="entry name" value="Fz"/>
    <property type="match status" value="1"/>
</dbReference>
<evidence type="ECO:0000256" key="13">
    <source>
        <dbReference type="ARBA" id="ARBA00023170"/>
    </source>
</evidence>
<keyword evidence="8" id="KW-0732">Signal</keyword>
<dbReference type="InterPro" id="IPR041765">
    <property type="entry name" value="FZ4_CRD"/>
</dbReference>
<dbReference type="SMART" id="SM01330">
    <property type="entry name" value="Frizzled"/>
    <property type="match status" value="1"/>
</dbReference>
<evidence type="ECO:0000256" key="4">
    <source>
        <dbReference type="ARBA" id="ARBA00022473"/>
    </source>
</evidence>
<dbReference type="PROSITE" id="PS50038">
    <property type="entry name" value="FZ"/>
    <property type="match status" value="1"/>
</dbReference>
<keyword evidence="9 18" id="KW-1133">Transmembrane helix</keyword>
<dbReference type="GO" id="GO:0042813">
    <property type="term" value="F:Wnt receptor activity"/>
    <property type="evidence" value="ECO:0007669"/>
    <property type="project" value="InterPro"/>
</dbReference>
<evidence type="ECO:0000256" key="11">
    <source>
        <dbReference type="ARBA" id="ARBA00023136"/>
    </source>
</evidence>
<feature type="disulfide bond" evidence="16">
    <location>
        <begin position="91"/>
        <end position="152"/>
    </location>
</feature>
<dbReference type="PANTHER" id="PTHR11309:SF23">
    <property type="entry name" value="FRIZZLED-4"/>
    <property type="match status" value="1"/>
</dbReference>
<evidence type="ECO:0000256" key="9">
    <source>
        <dbReference type="ARBA" id="ARBA00022989"/>
    </source>
</evidence>
<feature type="transmembrane region" description="Helical" evidence="18">
    <location>
        <begin position="560"/>
        <end position="579"/>
    </location>
</feature>
<dbReference type="FunFam" id="1.20.1070.10:FF:000020">
    <property type="entry name" value="Frizzled class receptor 10"/>
    <property type="match status" value="1"/>
</dbReference>
<proteinExistence type="evidence at transcript level"/>
<protein>
    <recommendedName>
        <fullName evidence="3">Frizzled-4</fullName>
    </recommendedName>
</protein>
<feature type="disulfide bond" evidence="16">
    <location>
        <begin position="136"/>
        <end position="174"/>
    </location>
</feature>
<feature type="disulfide bond" evidence="16">
    <location>
        <begin position="99"/>
        <end position="145"/>
    </location>
</feature>
<feature type="transmembrane region" description="Helical" evidence="18">
    <location>
        <begin position="299"/>
        <end position="321"/>
    </location>
</feature>
<dbReference type="PROSITE" id="PS50261">
    <property type="entry name" value="G_PROTEIN_RECEP_F2_4"/>
    <property type="match status" value="1"/>
</dbReference>